<accession>A0A9X0QJV3</accession>
<evidence type="ECO:0000313" key="7">
    <source>
        <dbReference type="Proteomes" id="UP000535182"/>
    </source>
</evidence>
<evidence type="ECO:0000256" key="4">
    <source>
        <dbReference type="RuleBase" id="RU004453"/>
    </source>
</evidence>
<dbReference type="GO" id="GO:0004553">
    <property type="term" value="F:hydrolase activity, hydrolyzing O-glycosyl compounds"/>
    <property type="evidence" value="ECO:0007669"/>
    <property type="project" value="InterPro"/>
</dbReference>
<dbReference type="PROSITE" id="PS01095">
    <property type="entry name" value="GH18_1"/>
    <property type="match status" value="1"/>
</dbReference>
<dbReference type="Gene3D" id="3.20.20.80">
    <property type="entry name" value="Glycosidases"/>
    <property type="match status" value="1"/>
</dbReference>
<evidence type="ECO:0000256" key="1">
    <source>
        <dbReference type="ARBA" id="ARBA00022801"/>
    </source>
</evidence>
<dbReference type="GO" id="GO:0005975">
    <property type="term" value="P:carbohydrate metabolic process"/>
    <property type="evidence" value="ECO:0007669"/>
    <property type="project" value="InterPro"/>
</dbReference>
<dbReference type="AlphaFoldDB" id="A0A9X0QJV3"/>
<name>A0A9X0QJV3_9BACT</name>
<dbReference type="PROSITE" id="PS51910">
    <property type="entry name" value="GH18_2"/>
    <property type="match status" value="1"/>
</dbReference>
<reference evidence="6 7" key="1">
    <citation type="submission" date="2020-08" db="EMBL/GenBank/DDBJ databases">
        <title>Genomic Encyclopedia of Type Strains, Phase IV (KMG-V): Genome sequencing to study the core and pangenomes of soil and plant-associated prokaryotes.</title>
        <authorList>
            <person name="Whitman W."/>
        </authorList>
    </citation>
    <scope>NUCLEOTIDE SEQUENCE [LARGE SCALE GENOMIC DNA]</scope>
    <source>
        <strain evidence="6 7">X5P2</strain>
    </source>
</reference>
<dbReference type="EMBL" id="JACHEB010000018">
    <property type="protein sequence ID" value="MBB5331751.1"/>
    <property type="molecule type" value="Genomic_DNA"/>
</dbReference>
<protein>
    <submittedName>
        <fullName evidence="6">GH18 family chitinase</fullName>
    </submittedName>
</protein>
<dbReference type="InterPro" id="IPR001579">
    <property type="entry name" value="Glyco_hydro_18_chit_AS"/>
</dbReference>
<dbReference type="SUPFAM" id="SSF51445">
    <property type="entry name" value="(Trans)glycosidases"/>
    <property type="match status" value="1"/>
</dbReference>
<keyword evidence="7" id="KW-1185">Reference proteome</keyword>
<dbReference type="InterPro" id="IPR017853">
    <property type="entry name" value="GH"/>
</dbReference>
<comment type="similarity">
    <text evidence="4">Belongs to the glycosyl hydrolase 18 family.</text>
</comment>
<organism evidence="6 7">
    <name type="scientific">Tunturiibacter gelidiferens</name>
    <dbReference type="NCBI Taxonomy" id="3069689"/>
    <lineage>
        <taxon>Bacteria</taxon>
        <taxon>Pseudomonadati</taxon>
        <taxon>Acidobacteriota</taxon>
        <taxon>Terriglobia</taxon>
        <taxon>Terriglobales</taxon>
        <taxon>Acidobacteriaceae</taxon>
        <taxon>Tunturiibacter</taxon>
    </lineage>
</organism>
<keyword evidence="2 3" id="KW-0326">Glycosidase</keyword>
<evidence type="ECO:0000256" key="2">
    <source>
        <dbReference type="ARBA" id="ARBA00023295"/>
    </source>
</evidence>
<gene>
    <name evidence="6" type="ORF">HDF14_005400</name>
</gene>
<evidence type="ECO:0000313" key="6">
    <source>
        <dbReference type="EMBL" id="MBB5331751.1"/>
    </source>
</evidence>
<feature type="non-terminal residue" evidence="6">
    <location>
        <position position="1"/>
    </location>
</feature>
<dbReference type="Proteomes" id="UP000535182">
    <property type="component" value="Unassembled WGS sequence"/>
</dbReference>
<keyword evidence="1 3" id="KW-0378">Hydrolase</keyword>
<comment type="caution">
    <text evidence="6">The sequence shown here is derived from an EMBL/GenBank/DDBJ whole genome shotgun (WGS) entry which is preliminary data.</text>
</comment>
<evidence type="ECO:0000259" key="5">
    <source>
        <dbReference type="PROSITE" id="PS51910"/>
    </source>
</evidence>
<feature type="domain" description="GH18" evidence="5">
    <location>
        <begin position="1"/>
        <end position="102"/>
    </location>
</feature>
<dbReference type="Pfam" id="PF00704">
    <property type="entry name" value="Glyco_hydro_18"/>
    <property type="match status" value="1"/>
</dbReference>
<dbReference type="InterPro" id="IPR001223">
    <property type="entry name" value="Glyco_hydro18_cat"/>
</dbReference>
<dbReference type="RefSeq" id="WP_260698595.1">
    <property type="nucleotide sequence ID" value="NZ_JACHEB010000018.1"/>
</dbReference>
<proteinExistence type="inferred from homology"/>
<sequence>VMISLGGGGRYFTLNDPASIPTFVSSVTQIVIQFDFDGIDLDFETPSLNIDAEDTDFKHPTKPSIVNVISGLRQLRDHFGPAFMISLVHEGMIFIRLGRTQA</sequence>
<evidence type="ECO:0000256" key="3">
    <source>
        <dbReference type="RuleBase" id="RU000489"/>
    </source>
</evidence>